<dbReference type="Proteomes" id="UP001385499">
    <property type="component" value="Unassembled WGS sequence"/>
</dbReference>
<dbReference type="PROSITE" id="PS52050">
    <property type="entry name" value="WYL"/>
    <property type="match status" value="1"/>
</dbReference>
<organism evidence="4 5">
    <name type="scientific">Roseibium algae</name>
    <dbReference type="NCBI Taxonomy" id="3123038"/>
    <lineage>
        <taxon>Bacteria</taxon>
        <taxon>Pseudomonadati</taxon>
        <taxon>Pseudomonadota</taxon>
        <taxon>Alphaproteobacteria</taxon>
        <taxon>Hyphomicrobiales</taxon>
        <taxon>Stappiaceae</taxon>
        <taxon>Roseibium</taxon>
    </lineage>
</organism>
<keyword evidence="5" id="KW-1185">Reference proteome</keyword>
<feature type="domain" description="HTH deoR-type" evidence="3">
    <location>
        <begin position="3"/>
        <end position="58"/>
    </location>
</feature>
<dbReference type="PROSITE" id="PS51000">
    <property type="entry name" value="HTH_DEOR_2"/>
    <property type="match status" value="1"/>
</dbReference>
<dbReference type="EMBL" id="JBAKIA010000020">
    <property type="protein sequence ID" value="MEJ8476514.1"/>
    <property type="molecule type" value="Genomic_DNA"/>
</dbReference>
<comment type="caution">
    <text evidence="4">The sequence shown here is derived from an EMBL/GenBank/DDBJ whole genome shotgun (WGS) entry which is preliminary data.</text>
</comment>
<dbReference type="InterPro" id="IPR028349">
    <property type="entry name" value="PafC-like"/>
</dbReference>
<sequence>MNPIERALGILLLLTGGKLVTATTLAERFEVSLRTIYRDIDRLLALGVPVDAERGAEGGYRLPRDYMQPPVALTRNETAALLTALATVRGIRTIPLMDDLQAAERKLIATLPKAVLTLLGQAERVIGVEPVPIDIFHAETKAKTTDAWQAALDGFMLGLLDNCRVRFDHHNPSRTAPRAHDVEPCGILYDRNLWYLAGRSVETDEMKLYRADRVRNIEVSGLRFQPDPSFDIKHLLGGAWLSQAMRRWEKEGPIAQIRVTAEQSKRLAQDWYYRHVIFTPAPDGNVMISIPNAEAINLFPLIRWLGAGAELIEPAHLRKALAAELSEMARVHRDPAL</sequence>
<evidence type="ECO:0000256" key="1">
    <source>
        <dbReference type="ARBA" id="ARBA00023015"/>
    </source>
</evidence>
<evidence type="ECO:0000256" key="2">
    <source>
        <dbReference type="ARBA" id="ARBA00023163"/>
    </source>
</evidence>
<proteinExistence type="predicted"/>
<dbReference type="PIRSF" id="PIRSF016838">
    <property type="entry name" value="PafC"/>
    <property type="match status" value="1"/>
</dbReference>
<keyword evidence="1" id="KW-0805">Transcription regulation</keyword>
<accession>A0ABU8TQS4</accession>
<dbReference type="InterPro" id="IPR051534">
    <property type="entry name" value="CBASS_pafABC_assoc_protein"/>
</dbReference>
<evidence type="ECO:0000313" key="5">
    <source>
        <dbReference type="Proteomes" id="UP001385499"/>
    </source>
</evidence>
<dbReference type="PANTHER" id="PTHR34580:SF1">
    <property type="entry name" value="PROTEIN PAFC"/>
    <property type="match status" value="1"/>
</dbReference>
<dbReference type="InterPro" id="IPR036390">
    <property type="entry name" value="WH_DNA-bd_sf"/>
</dbReference>
<dbReference type="InterPro" id="IPR036388">
    <property type="entry name" value="WH-like_DNA-bd_sf"/>
</dbReference>
<dbReference type="SUPFAM" id="SSF46785">
    <property type="entry name" value="Winged helix' DNA-binding domain"/>
    <property type="match status" value="1"/>
</dbReference>
<dbReference type="Pfam" id="PF13280">
    <property type="entry name" value="WYL"/>
    <property type="match status" value="1"/>
</dbReference>
<dbReference type="InterPro" id="IPR026881">
    <property type="entry name" value="WYL_dom"/>
</dbReference>
<dbReference type="InterPro" id="IPR001034">
    <property type="entry name" value="DeoR_HTH"/>
</dbReference>
<dbReference type="InterPro" id="IPR013196">
    <property type="entry name" value="HTH_11"/>
</dbReference>
<dbReference type="Pfam" id="PF25583">
    <property type="entry name" value="WCX"/>
    <property type="match status" value="1"/>
</dbReference>
<protein>
    <submittedName>
        <fullName evidence="4">WYL domain-containing protein</fullName>
    </submittedName>
</protein>
<dbReference type="InterPro" id="IPR057727">
    <property type="entry name" value="WCX_dom"/>
</dbReference>
<dbReference type="Pfam" id="PF08279">
    <property type="entry name" value="HTH_11"/>
    <property type="match status" value="1"/>
</dbReference>
<name>A0ABU8TQS4_9HYPH</name>
<dbReference type="Gene3D" id="1.10.10.10">
    <property type="entry name" value="Winged helix-like DNA-binding domain superfamily/Winged helix DNA-binding domain"/>
    <property type="match status" value="1"/>
</dbReference>
<keyword evidence="2" id="KW-0804">Transcription</keyword>
<reference evidence="4 5" key="1">
    <citation type="submission" date="2024-02" db="EMBL/GenBank/DDBJ databases">
        <title>Roseibium algae sp. nov., isolated from marine alga (Grateloupia sp.), showing potential in myo-inositol conversion.</title>
        <authorList>
            <person name="Wang Y."/>
        </authorList>
    </citation>
    <scope>NUCLEOTIDE SEQUENCE [LARGE SCALE GENOMIC DNA]</scope>
    <source>
        <strain evidence="4 5">H3510</strain>
    </source>
</reference>
<gene>
    <name evidence="4" type="ORF">V6575_20680</name>
</gene>
<dbReference type="PANTHER" id="PTHR34580">
    <property type="match status" value="1"/>
</dbReference>
<evidence type="ECO:0000259" key="3">
    <source>
        <dbReference type="PROSITE" id="PS51000"/>
    </source>
</evidence>
<dbReference type="RefSeq" id="WP_340277093.1">
    <property type="nucleotide sequence ID" value="NZ_JBAKIA010000020.1"/>
</dbReference>
<evidence type="ECO:0000313" key="4">
    <source>
        <dbReference type="EMBL" id="MEJ8476514.1"/>
    </source>
</evidence>